<evidence type="ECO:0000313" key="9">
    <source>
        <dbReference type="EMBL" id="CAL8144139.1"/>
    </source>
</evidence>
<evidence type="ECO:0000259" key="7">
    <source>
        <dbReference type="Pfam" id="PF07782"/>
    </source>
</evidence>
<dbReference type="Pfam" id="PF26039">
    <property type="entry name" value="Dcst2"/>
    <property type="match status" value="1"/>
</dbReference>
<name>A0ABP1S6F8_9HEXA</name>
<protein>
    <recommendedName>
        <fullName evidence="11">DC-STAMP domain-containing protein 2</fullName>
    </recommendedName>
</protein>
<evidence type="ECO:0000313" key="10">
    <source>
        <dbReference type="Proteomes" id="UP001642540"/>
    </source>
</evidence>
<evidence type="ECO:0008006" key="11">
    <source>
        <dbReference type="Google" id="ProtNLM"/>
    </source>
</evidence>
<evidence type="ECO:0000256" key="1">
    <source>
        <dbReference type="ARBA" id="ARBA00004141"/>
    </source>
</evidence>
<feature type="transmembrane region" description="Helical" evidence="6">
    <location>
        <begin position="462"/>
        <end position="479"/>
    </location>
</feature>
<dbReference type="InterPro" id="IPR012858">
    <property type="entry name" value="DC_STAMP-like"/>
</dbReference>
<reference evidence="9 10" key="1">
    <citation type="submission" date="2024-08" db="EMBL/GenBank/DDBJ databases">
        <authorList>
            <person name="Cucini C."/>
            <person name="Frati F."/>
        </authorList>
    </citation>
    <scope>NUCLEOTIDE SEQUENCE [LARGE SCALE GENOMIC DNA]</scope>
</reference>
<evidence type="ECO:0000256" key="5">
    <source>
        <dbReference type="SAM" id="MobiDB-lite"/>
    </source>
</evidence>
<dbReference type="PANTHER" id="PTHR21041">
    <property type="entry name" value="DENDRITIC CELL-SPECIFIC TRANSMEMBRANE PROTEIN"/>
    <property type="match status" value="1"/>
</dbReference>
<proteinExistence type="predicted"/>
<keyword evidence="3 6" id="KW-1133">Transmembrane helix</keyword>
<evidence type="ECO:0000256" key="2">
    <source>
        <dbReference type="ARBA" id="ARBA00022692"/>
    </source>
</evidence>
<dbReference type="InterPro" id="IPR051856">
    <property type="entry name" value="CSR-E3_Ligase_Protein"/>
</dbReference>
<dbReference type="Pfam" id="PF07782">
    <property type="entry name" value="DC_STAMP"/>
    <property type="match status" value="1"/>
</dbReference>
<evidence type="ECO:0000256" key="3">
    <source>
        <dbReference type="ARBA" id="ARBA00022989"/>
    </source>
</evidence>
<evidence type="ECO:0000256" key="4">
    <source>
        <dbReference type="ARBA" id="ARBA00023136"/>
    </source>
</evidence>
<evidence type="ECO:0000259" key="8">
    <source>
        <dbReference type="Pfam" id="PF26037"/>
    </source>
</evidence>
<feature type="region of interest" description="Disordered" evidence="5">
    <location>
        <begin position="619"/>
        <end position="651"/>
    </location>
</feature>
<dbReference type="EMBL" id="CAXLJM020000160">
    <property type="protein sequence ID" value="CAL8144139.1"/>
    <property type="molecule type" value="Genomic_DNA"/>
</dbReference>
<dbReference type="PANTHER" id="PTHR21041:SF9">
    <property type="entry name" value="DENDRITIC CELL-SPECIFIC TRANSMEMBRANE PROTEIN-LIKE DOMAIN-CONTAINING PROTEIN"/>
    <property type="match status" value="1"/>
</dbReference>
<feature type="domain" description="Dendritic cell-specific transmembrane protein-like" evidence="7">
    <location>
        <begin position="319"/>
        <end position="507"/>
    </location>
</feature>
<feature type="transmembrane region" description="Helical" evidence="6">
    <location>
        <begin position="372"/>
        <end position="390"/>
    </location>
</feature>
<keyword evidence="4 6" id="KW-0472">Membrane</keyword>
<accession>A0ABP1S6F8</accession>
<dbReference type="Pfam" id="PF26037">
    <property type="entry name" value="zf-RING_DCST1_C"/>
    <property type="match status" value="1"/>
</dbReference>
<keyword evidence="10" id="KW-1185">Reference proteome</keyword>
<dbReference type="Proteomes" id="UP001642540">
    <property type="component" value="Unassembled WGS sequence"/>
</dbReference>
<comment type="subcellular location">
    <subcellularLocation>
        <location evidence="1">Membrane</location>
        <topology evidence="1">Multi-pass membrane protein</topology>
    </subcellularLocation>
</comment>
<dbReference type="InterPro" id="IPR058842">
    <property type="entry name" value="DCST1_C"/>
</dbReference>
<feature type="domain" description="E3 ubiquitin-protein ligase DCST1-like C-terminal" evidence="8">
    <location>
        <begin position="572"/>
        <end position="615"/>
    </location>
</feature>
<organism evidence="9 10">
    <name type="scientific">Orchesella dallaii</name>
    <dbReference type="NCBI Taxonomy" id="48710"/>
    <lineage>
        <taxon>Eukaryota</taxon>
        <taxon>Metazoa</taxon>
        <taxon>Ecdysozoa</taxon>
        <taxon>Arthropoda</taxon>
        <taxon>Hexapoda</taxon>
        <taxon>Collembola</taxon>
        <taxon>Entomobryomorpha</taxon>
        <taxon>Entomobryoidea</taxon>
        <taxon>Orchesellidae</taxon>
        <taxon>Orchesellinae</taxon>
        <taxon>Orchesella</taxon>
    </lineage>
</organism>
<comment type="caution">
    <text evidence="9">The sequence shown here is derived from an EMBL/GenBank/DDBJ whole genome shotgun (WGS) entry which is preliminary data.</text>
</comment>
<gene>
    <name evidence="9" type="ORF">ODALV1_LOCUS30098</name>
</gene>
<sequence>MTKQPTSDVFHESRTPSTTAKVLSVLTGACLTLVLTFSEASRCVFMLGMLQFFTNKGRVALLAYTLILALSSPAKNTATNMEILTESLACGQELLKSSIMDLFSFTKQPFTAFQKAVGHIIESIQGIFGRMKEELDTIVESVKDIVSTIRAVYARLKEAVDICNAEVGSPYERCLSAFQTASNDCADKLGSSLDWMCKSVDVFDSLCAFAKVSDAFCWFPSLVKEHIFDPILTHFRAFAGGFSKFFDARLNITYKLDHDITKDKSLTQVFEGMTQEIVGRCSWIFEYISWFDLTLLVPLLIIMFKAFSYRWKFLNSDRYDNYYLSDSLIRMDIRRWNVGGESIFPLRTRELNLYVETLTWRMVNEEIKQRRFALVLVGIASIQILTYVFIDYTLYRFMEWIRLNAAVEYQKWNGLTATVEGEGFLASMYRSIIDSFNPINFVLPSLDTKKCLPVADKPNYKIYFFIFCLLMSCFFLALFEPYGLRLRHLICGWIYPYRVRERERWLYIHIQTTRDSFLTFARKVIRDKLGFRRRKRFVNKRENRKSFQLSITDRLVHRIPILANCFDPTTIKCFICGSQGHQDDRENFIDCLECKTIYCWECMKDLNDQCVICTNALDSDASSVDGSEDEREVYRENSDEDEEETKPLLKQ</sequence>
<evidence type="ECO:0000256" key="6">
    <source>
        <dbReference type="SAM" id="Phobius"/>
    </source>
</evidence>
<keyword evidence="2 6" id="KW-0812">Transmembrane</keyword>
<feature type="transmembrane region" description="Helical" evidence="6">
    <location>
        <begin position="287"/>
        <end position="308"/>
    </location>
</feature>